<keyword evidence="7" id="KW-1185">Reference proteome</keyword>
<dbReference type="PANTHER" id="PTHR30222:SF17">
    <property type="entry name" value="SPERMIDINE_PUTRESCINE-BINDING PERIPLASMIC PROTEIN"/>
    <property type="match status" value="1"/>
</dbReference>
<dbReference type="Proteomes" id="UP000505210">
    <property type="component" value="Chromosome"/>
</dbReference>
<sequence>MTSNRFSRTTRRRFLQFSAAAVSGVALSNCGRSPSESGAAPGAAPDSDSSPATTAAGSLYLYTWADYSSPALYQRFQEKTGIEVIADVYDGNEVMLAKMQAGGGNQYSILYPSDYMVRQMIELEMLTKIDQSRLPGLANLRDRWQDPLYDSKNAHSVPVSWGTTGLIYNSNVLNPGPEDWDYLWENKDKLARKMTLLDDPRETMGAVLKSLGHSYNSTNPAELQEAYQKLRELKPAVRAFESFGWEDRLIAGDLVLCMTYSILGNALPAEHPELKYVIPKSGTSVWTDTMVIPTTAPNVDAAYEWMNFMLDPETAAFASSELKFATPNQKAFDLLPAELRSNTNLYPDDAMMATFEGIKDLGADNEQYDKLWTQLKAG</sequence>
<dbReference type="RefSeq" id="WP_172353504.1">
    <property type="nucleotide sequence ID" value="NZ_CP053661.1"/>
</dbReference>
<dbReference type="PIRSF" id="PIRSF019574">
    <property type="entry name" value="Periplasmic_polyamine_BP"/>
    <property type="match status" value="1"/>
</dbReference>
<evidence type="ECO:0000313" key="6">
    <source>
        <dbReference type="EMBL" id="QKD81087.1"/>
    </source>
</evidence>
<proteinExistence type="predicted"/>
<gene>
    <name evidence="6" type="ORF">HPC62_01875</name>
</gene>
<dbReference type="InterPro" id="IPR001188">
    <property type="entry name" value="Sperm_putr-bd"/>
</dbReference>
<keyword evidence="2" id="KW-0813">Transport</keyword>
<dbReference type="CDD" id="cd13590">
    <property type="entry name" value="PBP2_PotD_PotF_like"/>
    <property type="match status" value="1"/>
</dbReference>
<dbReference type="KEGG" id="theu:HPC62_01875"/>
<dbReference type="AlphaFoldDB" id="A0A6M8B8M5"/>
<dbReference type="InterPro" id="IPR006059">
    <property type="entry name" value="SBP"/>
</dbReference>
<evidence type="ECO:0000256" key="4">
    <source>
        <dbReference type="ARBA" id="ARBA00022764"/>
    </source>
</evidence>
<dbReference type="InterPro" id="IPR006311">
    <property type="entry name" value="TAT_signal"/>
</dbReference>
<evidence type="ECO:0000256" key="1">
    <source>
        <dbReference type="ARBA" id="ARBA00004418"/>
    </source>
</evidence>
<dbReference type="Gene3D" id="3.40.190.10">
    <property type="entry name" value="Periplasmic binding protein-like II"/>
    <property type="match status" value="2"/>
</dbReference>
<evidence type="ECO:0000256" key="5">
    <source>
        <dbReference type="PIRSR" id="PIRSR019574-1"/>
    </source>
</evidence>
<protein>
    <submittedName>
        <fullName evidence="6">Spermidine/putrescine ABC transporter substrate-binding protein</fullName>
    </submittedName>
</protein>
<dbReference type="PANTHER" id="PTHR30222">
    <property type="entry name" value="SPERMIDINE/PUTRESCINE-BINDING PERIPLASMIC PROTEIN"/>
    <property type="match status" value="1"/>
</dbReference>
<dbReference type="GO" id="GO:0019808">
    <property type="term" value="F:polyamine binding"/>
    <property type="evidence" value="ECO:0007669"/>
    <property type="project" value="InterPro"/>
</dbReference>
<dbReference type="PRINTS" id="PR00909">
    <property type="entry name" value="SPERMDNBNDNG"/>
</dbReference>
<name>A0A6M8B8M5_9CYAN</name>
<dbReference type="SUPFAM" id="SSF53850">
    <property type="entry name" value="Periplasmic binding protein-like II"/>
    <property type="match status" value="1"/>
</dbReference>
<dbReference type="PROSITE" id="PS51318">
    <property type="entry name" value="TAT"/>
    <property type="match status" value="1"/>
</dbReference>
<keyword evidence="4" id="KW-0574">Periplasm</keyword>
<feature type="binding site" evidence="5">
    <location>
        <begin position="199"/>
        <end position="202"/>
    </location>
    <ligand>
        <name>spermidine</name>
        <dbReference type="ChEBI" id="CHEBI:57834"/>
    </ligand>
</feature>
<keyword evidence="3" id="KW-0732">Signal</keyword>
<reference evidence="6 7" key="1">
    <citation type="submission" date="2020-05" db="EMBL/GenBank/DDBJ databases">
        <title>Complete genome sequence of of a novel Thermoleptolyngbya strain isolated from hot springs of Ganzi, Sichuan China.</title>
        <authorList>
            <person name="Tang J."/>
            <person name="Daroch M."/>
            <person name="Li L."/>
            <person name="Waleron K."/>
            <person name="Waleron M."/>
            <person name="Waleron M."/>
        </authorList>
    </citation>
    <scope>NUCLEOTIDE SEQUENCE [LARGE SCALE GENOMIC DNA]</scope>
    <source>
        <strain evidence="6 7">PKUAC-SCTA183</strain>
    </source>
</reference>
<feature type="binding site" evidence="5">
    <location>
        <position position="115"/>
    </location>
    <ligand>
        <name>spermidine</name>
        <dbReference type="ChEBI" id="CHEBI:57834"/>
    </ligand>
</feature>
<evidence type="ECO:0000256" key="3">
    <source>
        <dbReference type="ARBA" id="ARBA00022729"/>
    </source>
</evidence>
<evidence type="ECO:0000256" key="2">
    <source>
        <dbReference type="ARBA" id="ARBA00022448"/>
    </source>
</evidence>
<dbReference type="GO" id="GO:0042597">
    <property type="term" value="C:periplasmic space"/>
    <property type="evidence" value="ECO:0007669"/>
    <property type="project" value="UniProtKB-SubCell"/>
</dbReference>
<evidence type="ECO:0000313" key="7">
    <source>
        <dbReference type="Proteomes" id="UP000505210"/>
    </source>
</evidence>
<organism evidence="6 7">
    <name type="scientific">Thermoleptolyngbya sichuanensis A183</name>
    <dbReference type="NCBI Taxonomy" id="2737172"/>
    <lineage>
        <taxon>Bacteria</taxon>
        <taxon>Bacillati</taxon>
        <taxon>Cyanobacteriota</taxon>
        <taxon>Cyanophyceae</taxon>
        <taxon>Oculatellales</taxon>
        <taxon>Oculatellaceae</taxon>
        <taxon>Thermoleptolyngbya</taxon>
        <taxon>Thermoleptolyngbya sichuanensis</taxon>
    </lineage>
</organism>
<dbReference type="GO" id="GO:0015846">
    <property type="term" value="P:polyamine transport"/>
    <property type="evidence" value="ECO:0007669"/>
    <property type="project" value="InterPro"/>
</dbReference>
<dbReference type="EMBL" id="CP053661">
    <property type="protein sequence ID" value="QKD81087.1"/>
    <property type="molecule type" value="Genomic_DNA"/>
</dbReference>
<dbReference type="Pfam" id="PF13416">
    <property type="entry name" value="SBP_bac_8"/>
    <property type="match status" value="1"/>
</dbReference>
<comment type="subcellular location">
    <subcellularLocation>
        <location evidence="1">Periplasm</location>
    </subcellularLocation>
</comment>
<dbReference type="NCBIfam" id="TIGR01409">
    <property type="entry name" value="TAT_signal_seq"/>
    <property type="match status" value="1"/>
</dbReference>
<accession>A0A6M8B8M5</accession>
<dbReference type="InterPro" id="IPR019546">
    <property type="entry name" value="TAT_signal_bac_arc"/>
</dbReference>